<dbReference type="PANTHER" id="PTHR45138">
    <property type="entry name" value="REGULATORY COMPONENTS OF SENSORY TRANSDUCTION SYSTEM"/>
    <property type="match status" value="1"/>
</dbReference>
<dbReference type="NCBIfam" id="TIGR00254">
    <property type="entry name" value="GGDEF"/>
    <property type="match status" value="1"/>
</dbReference>
<dbReference type="GO" id="GO:0005886">
    <property type="term" value="C:plasma membrane"/>
    <property type="evidence" value="ECO:0007669"/>
    <property type="project" value="TreeGrafter"/>
</dbReference>
<dbReference type="InterPro" id="IPR043128">
    <property type="entry name" value="Rev_trsase/Diguanyl_cyclase"/>
</dbReference>
<evidence type="ECO:0000259" key="2">
    <source>
        <dbReference type="PROSITE" id="PS50887"/>
    </source>
</evidence>
<dbReference type="Gene3D" id="1.25.40.10">
    <property type="entry name" value="Tetratricopeptide repeat domain"/>
    <property type="match status" value="3"/>
</dbReference>
<dbReference type="GO" id="GO:1902201">
    <property type="term" value="P:negative regulation of bacterial-type flagellum-dependent cell motility"/>
    <property type="evidence" value="ECO:0007669"/>
    <property type="project" value="TreeGrafter"/>
</dbReference>
<proteinExistence type="predicted"/>
<dbReference type="CDD" id="cd01949">
    <property type="entry name" value="GGDEF"/>
    <property type="match status" value="1"/>
</dbReference>
<keyword evidence="1" id="KW-0175">Coiled coil</keyword>
<dbReference type="Gene3D" id="3.30.70.270">
    <property type="match status" value="1"/>
</dbReference>
<dbReference type="InterPro" id="IPR019734">
    <property type="entry name" value="TPR_rpt"/>
</dbReference>
<dbReference type="SMART" id="SM00028">
    <property type="entry name" value="TPR"/>
    <property type="match status" value="3"/>
</dbReference>
<dbReference type="InterPro" id="IPR029787">
    <property type="entry name" value="Nucleotide_cyclase"/>
</dbReference>
<dbReference type="FunFam" id="3.30.70.270:FF:000001">
    <property type="entry name" value="Diguanylate cyclase domain protein"/>
    <property type="match status" value="1"/>
</dbReference>
<accession>A0A7V3J9Y0</accession>
<protein>
    <submittedName>
        <fullName evidence="3">Diguanylate cyclase</fullName>
    </submittedName>
</protein>
<dbReference type="GO" id="GO:0043709">
    <property type="term" value="P:cell adhesion involved in single-species biofilm formation"/>
    <property type="evidence" value="ECO:0007669"/>
    <property type="project" value="TreeGrafter"/>
</dbReference>
<feature type="coiled-coil region" evidence="1">
    <location>
        <begin position="1052"/>
        <end position="1079"/>
    </location>
</feature>
<name>A0A7V3J9Y0_UNCC3</name>
<dbReference type="SUPFAM" id="SSF55073">
    <property type="entry name" value="Nucleotide cyclase"/>
    <property type="match status" value="1"/>
</dbReference>
<reference evidence="3" key="1">
    <citation type="journal article" date="2020" name="mSystems">
        <title>Genome- and Community-Level Interaction Insights into Carbon Utilization and Element Cycling Functions of Hydrothermarchaeota in Hydrothermal Sediment.</title>
        <authorList>
            <person name="Zhou Z."/>
            <person name="Liu Y."/>
            <person name="Xu W."/>
            <person name="Pan J."/>
            <person name="Luo Z.H."/>
            <person name="Li M."/>
        </authorList>
    </citation>
    <scope>NUCLEOTIDE SEQUENCE [LARGE SCALE GENOMIC DNA]</scope>
    <source>
        <strain evidence="3">SpSt-757</strain>
    </source>
</reference>
<dbReference type="InterPro" id="IPR026000">
    <property type="entry name" value="Apc5_dom"/>
</dbReference>
<dbReference type="Pfam" id="PF13181">
    <property type="entry name" value="TPR_8"/>
    <property type="match status" value="2"/>
</dbReference>
<sequence length="1120" mass="129951">MEEIILKDPLTGLYHHNYFIIKMNEEISRAKRKGEPVSLLFIDMDFFKMINDNFGHQVGDEVLKQFAVNLKSIVRESDLLFRYGGDEFTIILPDVSIDEAIKIAERIKYQLENEGYGPSKNLKISLSVGISQFPIDATTPEELIKKADERSLISKRTGRGKIVFGNEVQEEVKSLSLSELRIIGREREINLISKALSDFSTTGKKFILILKGVKGVGLTRLLEETLKLGKVLDLKTLSVKIGEKEAAEPFPLLKAIIRSLVLEQNFIPEDEVIKNVVNFFLPEFFSSKNTITITMNESKVLPVVGEMLFAFAGDERLLITIDNGHLLTSRCLLHLAQILKQDKNSQISLVMTSRTQSHILEGLKTVADEIRTLEIQPLMREEVKTILWQILRFEPDEEFLDWVMAKTGGRPLYIDKLLNALLISKKLIPGETKWILSDTYYTLSESIALPLAEEIHYLNPKEKEVLDFCAVYNIDFSTAFVAQALDLSVSETLEIFDNLARNGYIEEVIPYTIYRFSNPFVREVIYAQIPKEKRTKIHFKIAKILDENPEETSRLNPQVLYEHFINGGMESKAIPYIELLIKNSVKKREFKKAIRYIQRIFEIAEFKLQVSERIGLIRQMGMCLRCTGEYEEALNKLKIALDLAIRYNEKYEEALIRLEMAWIQHELELKTELLLNIEEILKIADQIKSNEIIAKAMIYKALYYQDFEKNVTKAILTYEEIIELIKEEENHEILSKIYGNLGKCYTQLKQHAKAKESFEIALYHARLCNNPEYLASIMLNYGTTQFIIQDVENSRITFEKTLELVKTENITHLLPHVLQNLAMIYSNYGEYAISISYLEKAVEYAREMKLELEELKYLLLLYGVRSYLGEHRYLASKLNEILEISKKTGNLNLLEKAVQYLVRIYTFLGDFNQLEQLLREVQNFKTPREKVLTEIQIFETLAVYSTNSANLFQSIERRRREAMDKHDFTSEIGFSTDLYLYKLITKDSVDIDLERLLEAANSIKLIRVYIDLLLFEILLGRNSKKYVQLLKNFEGKFNLKQKLLWEIGLNLMEISSKTKEDIENKVSELEKKFQEIESKYALNLLYRSLLNQPVVQETDLQDLYKNKLNNLVTDKLNFYV</sequence>
<gene>
    <name evidence="3" type="ORF">ENV41_02005</name>
</gene>
<dbReference type="InterPro" id="IPR011990">
    <property type="entry name" value="TPR-like_helical_dom_sf"/>
</dbReference>
<dbReference type="SUPFAM" id="SSF48452">
    <property type="entry name" value="TPR-like"/>
    <property type="match status" value="2"/>
</dbReference>
<organism evidence="3">
    <name type="scientific">candidate division CPR3 bacterium</name>
    <dbReference type="NCBI Taxonomy" id="2268181"/>
    <lineage>
        <taxon>Bacteria</taxon>
        <taxon>Bacteria division CPR3</taxon>
    </lineage>
</organism>
<dbReference type="InterPro" id="IPR000160">
    <property type="entry name" value="GGDEF_dom"/>
</dbReference>
<dbReference type="GO" id="GO:0052621">
    <property type="term" value="F:diguanylate cyclase activity"/>
    <property type="evidence" value="ECO:0007669"/>
    <property type="project" value="TreeGrafter"/>
</dbReference>
<dbReference type="PROSITE" id="PS50887">
    <property type="entry name" value="GGDEF"/>
    <property type="match status" value="1"/>
</dbReference>
<feature type="domain" description="GGDEF" evidence="2">
    <location>
        <begin position="35"/>
        <end position="167"/>
    </location>
</feature>
<dbReference type="SMART" id="SM00267">
    <property type="entry name" value="GGDEF"/>
    <property type="match status" value="1"/>
</dbReference>
<dbReference type="Pfam" id="PF12862">
    <property type="entry name" value="ANAPC5"/>
    <property type="match status" value="1"/>
</dbReference>
<dbReference type="SUPFAM" id="SSF52540">
    <property type="entry name" value="P-loop containing nucleoside triphosphate hydrolases"/>
    <property type="match status" value="1"/>
</dbReference>
<dbReference type="EMBL" id="DTGG01000066">
    <property type="protein sequence ID" value="HFZ08889.1"/>
    <property type="molecule type" value="Genomic_DNA"/>
</dbReference>
<evidence type="ECO:0000313" key="3">
    <source>
        <dbReference type="EMBL" id="HFZ08889.1"/>
    </source>
</evidence>
<comment type="caution">
    <text evidence="3">The sequence shown here is derived from an EMBL/GenBank/DDBJ whole genome shotgun (WGS) entry which is preliminary data.</text>
</comment>
<evidence type="ECO:0000256" key="1">
    <source>
        <dbReference type="SAM" id="Coils"/>
    </source>
</evidence>
<dbReference type="AlphaFoldDB" id="A0A7V3J9Y0"/>
<dbReference type="InterPro" id="IPR027417">
    <property type="entry name" value="P-loop_NTPase"/>
</dbReference>
<dbReference type="Pfam" id="PF00990">
    <property type="entry name" value="GGDEF"/>
    <property type="match status" value="1"/>
</dbReference>
<dbReference type="InterPro" id="IPR050469">
    <property type="entry name" value="Diguanylate_Cyclase"/>
</dbReference>
<dbReference type="PANTHER" id="PTHR45138:SF9">
    <property type="entry name" value="DIGUANYLATE CYCLASE DGCM-RELATED"/>
    <property type="match status" value="1"/>
</dbReference>